<organism evidence="1 2">
    <name type="scientific">Neolentinus lepideus HHB14362 ss-1</name>
    <dbReference type="NCBI Taxonomy" id="1314782"/>
    <lineage>
        <taxon>Eukaryota</taxon>
        <taxon>Fungi</taxon>
        <taxon>Dikarya</taxon>
        <taxon>Basidiomycota</taxon>
        <taxon>Agaricomycotina</taxon>
        <taxon>Agaricomycetes</taxon>
        <taxon>Gloeophyllales</taxon>
        <taxon>Gloeophyllaceae</taxon>
        <taxon>Neolentinus</taxon>
    </lineage>
</organism>
<feature type="non-terminal residue" evidence="1">
    <location>
        <position position="1"/>
    </location>
</feature>
<protein>
    <submittedName>
        <fullName evidence="1">Uncharacterized protein</fullName>
    </submittedName>
</protein>
<name>A0A165N6J5_9AGAM</name>
<accession>A0A165N6J5</accession>
<dbReference type="STRING" id="1314782.A0A165N6J5"/>
<feature type="non-terminal residue" evidence="1">
    <location>
        <position position="180"/>
    </location>
</feature>
<dbReference type="OrthoDB" id="424402at2759"/>
<gene>
    <name evidence="1" type="ORF">NEOLEDRAFT_1026282</name>
</gene>
<proteinExistence type="predicted"/>
<reference evidence="1 2" key="1">
    <citation type="journal article" date="2016" name="Mol. Biol. Evol.">
        <title>Comparative Genomics of Early-Diverging Mushroom-Forming Fungi Provides Insights into the Origins of Lignocellulose Decay Capabilities.</title>
        <authorList>
            <person name="Nagy L.G."/>
            <person name="Riley R."/>
            <person name="Tritt A."/>
            <person name="Adam C."/>
            <person name="Daum C."/>
            <person name="Floudas D."/>
            <person name="Sun H."/>
            <person name="Yadav J.S."/>
            <person name="Pangilinan J."/>
            <person name="Larsson K.H."/>
            <person name="Matsuura K."/>
            <person name="Barry K."/>
            <person name="Labutti K."/>
            <person name="Kuo R."/>
            <person name="Ohm R.A."/>
            <person name="Bhattacharya S.S."/>
            <person name="Shirouzu T."/>
            <person name="Yoshinaga Y."/>
            <person name="Martin F.M."/>
            <person name="Grigoriev I.V."/>
            <person name="Hibbett D.S."/>
        </authorList>
    </citation>
    <scope>NUCLEOTIDE SEQUENCE [LARGE SCALE GENOMIC DNA]</scope>
    <source>
        <strain evidence="1 2">HHB14362 ss-1</strain>
    </source>
</reference>
<evidence type="ECO:0000313" key="2">
    <source>
        <dbReference type="Proteomes" id="UP000076761"/>
    </source>
</evidence>
<dbReference type="AlphaFoldDB" id="A0A165N6J5"/>
<sequence>EQRDAAYEIRITPGGKMQAWVTNALDFLQKNESKPLILHTLPAKKTQSMITDAAQPVNATKSKNQGKQGLSPSTAAVPRLISVVEIIKREFVKLDGSPEERTLHQYNEMGCLEQPGETDEDTRRNALMKALEGKNHLRIAKQPYMKVTLCRQEIPGMKATYQGQVAKRLSRSAKERARKK</sequence>
<dbReference type="EMBL" id="KV425646">
    <property type="protein sequence ID" value="KZT19239.1"/>
    <property type="molecule type" value="Genomic_DNA"/>
</dbReference>
<dbReference type="Proteomes" id="UP000076761">
    <property type="component" value="Unassembled WGS sequence"/>
</dbReference>
<keyword evidence="2" id="KW-1185">Reference proteome</keyword>
<evidence type="ECO:0000313" key="1">
    <source>
        <dbReference type="EMBL" id="KZT19239.1"/>
    </source>
</evidence>
<dbReference type="InParanoid" id="A0A165N6J5"/>